<reference evidence="6" key="1">
    <citation type="submission" date="2023-07" db="EMBL/GenBank/DDBJ databases">
        <title>Chryseobacterium sp. GMJ5 Genome sequencing and assembly.</title>
        <authorList>
            <person name="Jung Y."/>
        </authorList>
    </citation>
    <scope>NUCLEOTIDE SEQUENCE [LARGE SCALE GENOMIC DNA]</scope>
    <source>
        <strain evidence="6">GMJ5</strain>
    </source>
</reference>
<dbReference type="InterPro" id="IPR009057">
    <property type="entry name" value="Homeodomain-like_sf"/>
</dbReference>
<evidence type="ECO:0000259" key="4">
    <source>
        <dbReference type="PROSITE" id="PS01124"/>
    </source>
</evidence>
<dbReference type="SMART" id="SM00342">
    <property type="entry name" value="HTH_ARAC"/>
    <property type="match status" value="1"/>
</dbReference>
<dbReference type="PANTHER" id="PTHR43280:SF2">
    <property type="entry name" value="HTH-TYPE TRANSCRIPTIONAL REGULATOR EXSA"/>
    <property type="match status" value="1"/>
</dbReference>
<dbReference type="InterPro" id="IPR018060">
    <property type="entry name" value="HTH_AraC"/>
</dbReference>
<evidence type="ECO:0000313" key="5">
    <source>
        <dbReference type="EMBL" id="MCU7614080.1"/>
    </source>
</evidence>
<evidence type="ECO:0000256" key="2">
    <source>
        <dbReference type="ARBA" id="ARBA00023125"/>
    </source>
</evidence>
<accession>A0ABT2VVQ4</accession>
<dbReference type="Proteomes" id="UP001208114">
    <property type="component" value="Unassembled WGS sequence"/>
</dbReference>
<comment type="caution">
    <text evidence="5">The sequence shown here is derived from an EMBL/GenBank/DDBJ whole genome shotgun (WGS) entry which is preliminary data.</text>
</comment>
<dbReference type="Pfam" id="PF12833">
    <property type="entry name" value="HTH_18"/>
    <property type="match status" value="1"/>
</dbReference>
<keyword evidence="2" id="KW-0238">DNA-binding</keyword>
<dbReference type="Gene3D" id="1.10.10.60">
    <property type="entry name" value="Homeodomain-like"/>
    <property type="match status" value="1"/>
</dbReference>
<dbReference type="InterPro" id="IPR018062">
    <property type="entry name" value="HTH_AraC-typ_CS"/>
</dbReference>
<dbReference type="EMBL" id="JAOTEN010000001">
    <property type="protein sequence ID" value="MCU7614080.1"/>
    <property type="molecule type" value="Genomic_DNA"/>
</dbReference>
<gene>
    <name evidence="5" type="ORF">N0B16_06485</name>
</gene>
<evidence type="ECO:0000256" key="1">
    <source>
        <dbReference type="ARBA" id="ARBA00023015"/>
    </source>
</evidence>
<dbReference type="RefSeq" id="WP_262989920.1">
    <property type="nucleotide sequence ID" value="NZ_JAOTEN010000001.1"/>
</dbReference>
<sequence>MKLYIKHMVGQKCKDKVNETLINLGMPYVCVDLGMIETPEDINLVQKNILKGKLQDLGFDLLDSKKHILIENIKSAVIQMVHQYGGQHKEKHSDYLSRNLGYDYTYMSNTFSQQKKMTLQQFIILQKVEKIKELLLYDELNLAEIAVKLNYSSVAHLSNQFKKNTGFSPSDYKKMNLKRKENLENL</sequence>
<protein>
    <submittedName>
        <fullName evidence="5">AraC family transcriptional regulator</fullName>
    </submittedName>
</protein>
<keyword evidence="1" id="KW-0805">Transcription regulation</keyword>
<dbReference type="PROSITE" id="PS01124">
    <property type="entry name" value="HTH_ARAC_FAMILY_2"/>
    <property type="match status" value="1"/>
</dbReference>
<dbReference type="SUPFAM" id="SSF46689">
    <property type="entry name" value="Homeodomain-like"/>
    <property type="match status" value="1"/>
</dbReference>
<keyword evidence="6" id="KW-1185">Reference proteome</keyword>
<feature type="domain" description="HTH araC/xylS-type" evidence="4">
    <location>
        <begin position="75"/>
        <end position="175"/>
    </location>
</feature>
<organism evidence="5 6">
    <name type="scientific">Chryseobacterium gilvum</name>
    <dbReference type="NCBI Taxonomy" id="2976534"/>
    <lineage>
        <taxon>Bacteria</taxon>
        <taxon>Pseudomonadati</taxon>
        <taxon>Bacteroidota</taxon>
        <taxon>Flavobacteriia</taxon>
        <taxon>Flavobacteriales</taxon>
        <taxon>Weeksellaceae</taxon>
        <taxon>Chryseobacterium group</taxon>
        <taxon>Chryseobacterium</taxon>
    </lineage>
</organism>
<evidence type="ECO:0000256" key="3">
    <source>
        <dbReference type="ARBA" id="ARBA00023163"/>
    </source>
</evidence>
<evidence type="ECO:0000313" key="6">
    <source>
        <dbReference type="Proteomes" id="UP001208114"/>
    </source>
</evidence>
<dbReference type="PANTHER" id="PTHR43280">
    <property type="entry name" value="ARAC-FAMILY TRANSCRIPTIONAL REGULATOR"/>
    <property type="match status" value="1"/>
</dbReference>
<proteinExistence type="predicted"/>
<keyword evidence="3" id="KW-0804">Transcription</keyword>
<name>A0ABT2VVQ4_9FLAO</name>
<dbReference type="PROSITE" id="PS00041">
    <property type="entry name" value="HTH_ARAC_FAMILY_1"/>
    <property type="match status" value="1"/>
</dbReference>